<dbReference type="PRINTS" id="PR00455">
    <property type="entry name" value="HTHTETR"/>
</dbReference>
<keyword evidence="7" id="KW-1185">Reference proteome</keyword>
<keyword evidence="2 4" id="KW-0238">DNA-binding</keyword>
<dbReference type="SUPFAM" id="SSF46689">
    <property type="entry name" value="Homeodomain-like"/>
    <property type="match status" value="1"/>
</dbReference>
<sequence length="237" mass="25527">MSPDVRERILDATARLLVESGSDALSTRAVAAAANVQAPTLYRIFGDKRGLIEAVTAYGFERYLEGKQAAGASEDPIEDLRHGWDVHVEFALTHPTFYALMYQNVRPGHTPAAATEAHEILLGILRRVAHAGRLRVPVEAAATMLHAAGLGVALTLIAQPEQQRDGELSARVREAVLDAIATGTHPVRDETASPLAARALALDAALPETPDRLTPAETALLRQWLRRLAGDDGRDRG</sequence>
<reference evidence="6" key="1">
    <citation type="submission" date="2021-01" db="EMBL/GenBank/DDBJ databases">
        <title>Whole genome shotgun sequence of Rugosimonospora africana NBRC 104875.</title>
        <authorList>
            <person name="Komaki H."/>
            <person name="Tamura T."/>
        </authorList>
    </citation>
    <scope>NUCLEOTIDE SEQUENCE</scope>
    <source>
        <strain evidence="6">NBRC 104875</strain>
    </source>
</reference>
<keyword evidence="3" id="KW-0804">Transcription</keyword>
<feature type="domain" description="HTH tetR-type" evidence="5">
    <location>
        <begin position="3"/>
        <end position="63"/>
    </location>
</feature>
<dbReference type="AlphaFoldDB" id="A0A8J3QMW0"/>
<evidence type="ECO:0000313" key="7">
    <source>
        <dbReference type="Proteomes" id="UP000642748"/>
    </source>
</evidence>
<dbReference type="Gene3D" id="1.10.10.60">
    <property type="entry name" value="Homeodomain-like"/>
    <property type="match status" value="1"/>
</dbReference>
<evidence type="ECO:0000256" key="3">
    <source>
        <dbReference type="ARBA" id="ARBA00023163"/>
    </source>
</evidence>
<dbReference type="InterPro" id="IPR025996">
    <property type="entry name" value="MT1864/Rv1816-like_C"/>
</dbReference>
<protein>
    <submittedName>
        <fullName evidence="6">TetR family transcriptional regulator</fullName>
    </submittedName>
</protein>
<feature type="DNA-binding region" description="H-T-H motif" evidence="4">
    <location>
        <begin position="26"/>
        <end position="45"/>
    </location>
</feature>
<dbReference type="InterPro" id="IPR036271">
    <property type="entry name" value="Tet_transcr_reg_TetR-rel_C_sf"/>
</dbReference>
<gene>
    <name evidence="6" type="ORF">Raf01_15680</name>
</gene>
<evidence type="ECO:0000313" key="6">
    <source>
        <dbReference type="EMBL" id="GIH13396.1"/>
    </source>
</evidence>
<name>A0A8J3QMW0_9ACTN</name>
<evidence type="ECO:0000259" key="5">
    <source>
        <dbReference type="PROSITE" id="PS50977"/>
    </source>
</evidence>
<accession>A0A8J3QMW0</accession>
<dbReference type="Pfam" id="PF00440">
    <property type="entry name" value="TetR_N"/>
    <property type="match status" value="1"/>
</dbReference>
<dbReference type="SUPFAM" id="SSF48498">
    <property type="entry name" value="Tetracyclin repressor-like, C-terminal domain"/>
    <property type="match status" value="1"/>
</dbReference>
<evidence type="ECO:0000256" key="2">
    <source>
        <dbReference type="ARBA" id="ARBA00023125"/>
    </source>
</evidence>
<dbReference type="PANTHER" id="PTHR30055:SF220">
    <property type="entry name" value="TETR-FAMILY REGULATORY PROTEIN"/>
    <property type="match status" value="1"/>
</dbReference>
<dbReference type="PROSITE" id="PS50977">
    <property type="entry name" value="HTH_TETR_2"/>
    <property type="match status" value="1"/>
</dbReference>
<dbReference type="GO" id="GO:0003700">
    <property type="term" value="F:DNA-binding transcription factor activity"/>
    <property type="evidence" value="ECO:0007669"/>
    <property type="project" value="TreeGrafter"/>
</dbReference>
<dbReference type="InterPro" id="IPR050109">
    <property type="entry name" value="HTH-type_TetR-like_transc_reg"/>
</dbReference>
<dbReference type="GO" id="GO:0000976">
    <property type="term" value="F:transcription cis-regulatory region binding"/>
    <property type="evidence" value="ECO:0007669"/>
    <property type="project" value="TreeGrafter"/>
</dbReference>
<evidence type="ECO:0000256" key="1">
    <source>
        <dbReference type="ARBA" id="ARBA00023015"/>
    </source>
</evidence>
<evidence type="ECO:0000256" key="4">
    <source>
        <dbReference type="PROSITE-ProRule" id="PRU00335"/>
    </source>
</evidence>
<dbReference type="InterPro" id="IPR001647">
    <property type="entry name" value="HTH_TetR"/>
</dbReference>
<dbReference type="EMBL" id="BONZ01000013">
    <property type="protein sequence ID" value="GIH13396.1"/>
    <property type="molecule type" value="Genomic_DNA"/>
</dbReference>
<comment type="caution">
    <text evidence="6">The sequence shown here is derived from an EMBL/GenBank/DDBJ whole genome shotgun (WGS) entry which is preliminary data.</text>
</comment>
<dbReference type="PANTHER" id="PTHR30055">
    <property type="entry name" value="HTH-TYPE TRANSCRIPTIONAL REGULATOR RUTR"/>
    <property type="match status" value="1"/>
</dbReference>
<dbReference type="Pfam" id="PF13305">
    <property type="entry name" value="TetR_C_33"/>
    <property type="match status" value="1"/>
</dbReference>
<proteinExistence type="predicted"/>
<dbReference type="RefSeq" id="WP_203917037.1">
    <property type="nucleotide sequence ID" value="NZ_BONZ01000013.1"/>
</dbReference>
<organism evidence="6 7">
    <name type="scientific">Rugosimonospora africana</name>
    <dbReference type="NCBI Taxonomy" id="556532"/>
    <lineage>
        <taxon>Bacteria</taxon>
        <taxon>Bacillati</taxon>
        <taxon>Actinomycetota</taxon>
        <taxon>Actinomycetes</taxon>
        <taxon>Micromonosporales</taxon>
        <taxon>Micromonosporaceae</taxon>
        <taxon>Rugosimonospora</taxon>
    </lineage>
</organism>
<keyword evidence="1" id="KW-0805">Transcription regulation</keyword>
<dbReference type="InterPro" id="IPR009057">
    <property type="entry name" value="Homeodomain-like_sf"/>
</dbReference>
<dbReference type="Gene3D" id="1.10.357.10">
    <property type="entry name" value="Tetracycline Repressor, domain 2"/>
    <property type="match status" value="1"/>
</dbReference>
<dbReference type="Proteomes" id="UP000642748">
    <property type="component" value="Unassembled WGS sequence"/>
</dbReference>